<evidence type="ECO:0000256" key="9">
    <source>
        <dbReference type="ARBA" id="ARBA00047380"/>
    </source>
</evidence>
<keyword evidence="6 11" id="KW-0067">ATP-binding</keyword>
<evidence type="ECO:0000256" key="10">
    <source>
        <dbReference type="ARBA" id="ARBA00047913"/>
    </source>
</evidence>
<evidence type="ECO:0000313" key="14">
    <source>
        <dbReference type="Proteomes" id="UP001529235"/>
    </source>
</evidence>
<evidence type="ECO:0000256" key="5">
    <source>
        <dbReference type="ARBA" id="ARBA00022741"/>
    </source>
</evidence>
<accession>A0ABD4Z819</accession>
<dbReference type="Gene3D" id="1.10.150.380">
    <property type="entry name" value="GatB domain, N-terminal subdomain"/>
    <property type="match status" value="1"/>
</dbReference>
<dbReference type="GO" id="GO:0006412">
    <property type="term" value="P:translation"/>
    <property type="evidence" value="ECO:0007669"/>
    <property type="project" value="UniProtKB-UniRule"/>
</dbReference>
<evidence type="ECO:0000256" key="8">
    <source>
        <dbReference type="ARBA" id="ARBA00024799"/>
    </source>
</evidence>
<keyword evidence="7 11" id="KW-0648">Protein biosynthesis</keyword>
<comment type="caution">
    <text evidence="13">The sequence shown here is derived from an EMBL/GenBank/DDBJ whole genome shotgun (WGS) entry which is preliminary data.</text>
</comment>
<comment type="catalytic activity">
    <reaction evidence="10 11">
        <text>L-glutamyl-tRNA(Gln) + L-glutamine + ATP + H2O = L-glutaminyl-tRNA(Gln) + L-glutamate + ADP + phosphate + H(+)</text>
        <dbReference type="Rhea" id="RHEA:17521"/>
        <dbReference type="Rhea" id="RHEA-COMP:9681"/>
        <dbReference type="Rhea" id="RHEA-COMP:9684"/>
        <dbReference type="ChEBI" id="CHEBI:15377"/>
        <dbReference type="ChEBI" id="CHEBI:15378"/>
        <dbReference type="ChEBI" id="CHEBI:29985"/>
        <dbReference type="ChEBI" id="CHEBI:30616"/>
        <dbReference type="ChEBI" id="CHEBI:43474"/>
        <dbReference type="ChEBI" id="CHEBI:58359"/>
        <dbReference type="ChEBI" id="CHEBI:78520"/>
        <dbReference type="ChEBI" id="CHEBI:78521"/>
        <dbReference type="ChEBI" id="CHEBI:456216"/>
    </reaction>
</comment>
<dbReference type="SUPFAM" id="SSF89095">
    <property type="entry name" value="GatB/YqeY motif"/>
    <property type="match status" value="1"/>
</dbReference>
<dbReference type="SUPFAM" id="SSF55931">
    <property type="entry name" value="Glutamine synthetase/guanido kinase"/>
    <property type="match status" value="1"/>
</dbReference>
<dbReference type="GO" id="GO:0005524">
    <property type="term" value="F:ATP binding"/>
    <property type="evidence" value="ECO:0007669"/>
    <property type="project" value="UniProtKB-KW"/>
</dbReference>
<dbReference type="RefSeq" id="WP_285274478.1">
    <property type="nucleotide sequence ID" value="NZ_JASNVW010000009.1"/>
</dbReference>
<comment type="similarity">
    <text evidence="1 11">Belongs to the GatB/GatE family. GatB subfamily.</text>
</comment>
<dbReference type="EC" id="6.3.5.-" evidence="11"/>
<dbReference type="PANTHER" id="PTHR11659">
    <property type="entry name" value="GLUTAMYL-TRNA GLN AMIDOTRANSFERASE SUBUNIT B MITOCHONDRIAL AND PROKARYOTIC PET112-RELATED"/>
    <property type="match status" value="1"/>
</dbReference>
<dbReference type="PROSITE" id="PS01234">
    <property type="entry name" value="GATB"/>
    <property type="match status" value="1"/>
</dbReference>
<evidence type="ECO:0000259" key="12">
    <source>
        <dbReference type="SMART" id="SM00845"/>
    </source>
</evidence>
<dbReference type="NCBIfam" id="TIGR00133">
    <property type="entry name" value="gatB"/>
    <property type="match status" value="1"/>
</dbReference>
<dbReference type="InterPro" id="IPR006075">
    <property type="entry name" value="Asn/Gln-tRNA_Trfase_suB/E_cat"/>
</dbReference>
<organism evidence="13 14">
    <name type="scientific">Ignisphaera cupida</name>
    <dbReference type="NCBI Taxonomy" id="3050454"/>
    <lineage>
        <taxon>Archaea</taxon>
        <taxon>Thermoproteota</taxon>
        <taxon>Thermoprotei</taxon>
        <taxon>Desulfurococcales</taxon>
        <taxon>Desulfurococcaceae</taxon>
        <taxon>Ignisphaera</taxon>
    </lineage>
</organism>
<dbReference type="NCBIfam" id="NF004012">
    <property type="entry name" value="PRK05477.1-2"/>
    <property type="match status" value="1"/>
</dbReference>
<proteinExistence type="inferred from homology"/>
<sequence length="487" mass="55745">MSSDLNLKTIIGLEIHVQLTKLKTKLFCATSADYRGGKPNTHVCPVCLGLPGTLPVVNRKAIEYAIAVAKALNCEISDKIMFVRKHYFYPDLPKNYQISQYIGPGFESIAKNGYVKISVDGKSKIVRIRRINVEEDPGRIVYIGSIEKSPYSLIDYNRSGVALLEIVTEPDIESPKEARAFLEKLMAILEYLGVTDPGLEGAFRVDANISFEGFGRVEVKNIGSIKDVEKALNYEIIRQKRIILQGGKIERETRHWDADKGITISLRSKEFEEDYRYFPDPDLPPLKISKEFIEKIISSLPELPDERIRRFLKQYGLDEYRATVLVLNKWLADFFEEAAKIYGNYKKLADLLITDFLRWINEYNIDYRKLKVKPEHVVKILKLWDDGILSVKMVKEILPHVVRDGVDVEEYIKEHGYIRIVDKNYIQEVVAEVFNENPKAVQDAIENPKAINYLIGLVMKKTGGKADPQITREIVLEMLNKKRDTGS</sequence>
<evidence type="ECO:0000256" key="2">
    <source>
        <dbReference type="ARBA" id="ARBA00011123"/>
    </source>
</evidence>
<reference evidence="13 14" key="1">
    <citation type="submission" date="2023-05" db="EMBL/GenBank/DDBJ databases">
        <title>A new hyperthermophilic archaea 'Ignisphaera cupida' sp. nov. and description of the family 'Ignisphaeraceae' fam. nov.</title>
        <authorList>
            <person name="Podosokorskaya O.A."/>
            <person name="Elcheninov A.G."/>
            <person name="Klukina A."/>
            <person name="Merkel A.Y."/>
        </authorList>
    </citation>
    <scope>NUCLEOTIDE SEQUENCE [LARGE SCALE GENOMIC DNA]</scope>
    <source>
        <strain evidence="13 14">4213-co</strain>
    </source>
</reference>
<dbReference type="Gene3D" id="1.10.10.410">
    <property type="match status" value="1"/>
</dbReference>
<evidence type="ECO:0000256" key="1">
    <source>
        <dbReference type="ARBA" id="ARBA00005306"/>
    </source>
</evidence>
<evidence type="ECO:0000256" key="11">
    <source>
        <dbReference type="HAMAP-Rule" id="MF_00121"/>
    </source>
</evidence>
<feature type="domain" description="Asn/Gln amidotransferase" evidence="12">
    <location>
        <begin position="333"/>
        <end position="479"/>
    </location>
</feature>
<dbReference type="NCBIfam" id="NF004014">
    <property type="entry name" value="PRK05477.1-4"/>
    <property type="match status" value="1"/>
</dbReference>
<evidence type="ECO:0000313" key="13">
    <source>
        <dbReference type="EMBL" id="MDK6029491.1"/>
    </source>
</evidence>
<dbReference type="SMART" id="SM00845">
    <property type="entry name" value="GatB_Yqey"/>
    <property type="match status" value="1"/>
</dbReference>
<dbReference type="InterPro" id="IPR004413">
    <property type="entry name" value="GatB"/>
</dbReference>
<protein>
    <recommendedName>
        <fullName evidence="3 11">Aspartyl/glutamyl-tRNA(Asn/Gln) amidotransferase subunit B</fullName>
        <shortName evidence="11">Asp/Glu-ADT subunit B</shortName>
        <ecNumber evidence="11">6.3.5.-</ecNumber>
    </recommendedName>
</protein>
<comment type="catalytic activity">
    <reaction evidence="9 11">
        <text>L-aspartyl-tRNA(Asn) + L-glutamine + ATP + H2O = L-asparaginyl-tRNA(Asn) + L-glutamate + ADP + phosphate + 2 H(+)</text>
        <dbReference type="Rhea" id="RHEA:14513"/>
        <dbReference type="Rhea" id="RHEA-COMP:9674"/>
        <dbReference type="Rhea" id="RHEA-COMP:9677"/>
        <dbReference type="ChEBI" id="CHEBI:15377"/>
        <dbReference type="ChEBI" id="CHEBI:15378"/>
        <dbReference type="ChEBI" id="CHEBI:29985"/>
        <dbReference type="ChEBI" id="CHEBI:30616"/>
        <dbReference type="ChEBI" id="CHEBI:43474"/>
        <dbReference type="ChEBI" id="CHEBI:58359"/>
        <dbReference type="ChEBI" id="CHEBI:78515"/>
        <dbReference type="ChEBI" id="CHEBI:78516"/>
        <dbReference type="ChEBI" id="CHEBI:456216"/>
    </reaction>
</comment>
<dbReference type="Pfam" id="PF02934">
    <property type="entry name" value="GatB_N"/>
    <property type="match status" value="1"/>
</dbReference>
<comment type="subunit">
    <text evidence="2 11">Heterotrimer of A, B and C subunits.</text>
</comment>
<dbReference type="InterPro" id="IPR014746">
    <property type="entry name" value="Gln_synth/guanido_kin_cat_dom"/>
</dbReference>
<dbReference type="GO" id="GO:0050567">
    <property type="term" value="F:glutaminyl-tRNA synthase (glutamine-hydrolyzing) activity"/>
    <property type="evidence" value="ECO:0007669"/>
    <property type="project" value="UniProtKB-UniRule"/>
</dbReference>
<dbReference type="PANTHER" id="PTHR11659:SF0">
    <property type="entry name" value="GLUTAMYL-TRNA(GLN) AMIDOTRANSFERASE SUBUNIT B, MITOCHONDRIAL"/>
    <property type="match status" value="1"/>
</dbReference>
<evidence type="ECO:0000256" key="6">
    <source>
        <dbReference type="ARBA" id="ARBA00022840"/>
    </source>
</evidence>
<evidence type="ECO:0000256" key="7">
    <source>
        <dbReference type="ARBA" id="ARBA00022917"/>
    </source>
</evidence>
<dbReference type="Pfam" id="PF02637">
    <property type="entry name" value="GatB_Yqey"/>
    <property type="match status" value="1"/>
</dbReference>
<dbReference type="AlphaFoldDB" id="A0ABD4Z819"/>
<dbReference type="Proteomes" id="UP001529235">
    <property type="component" value="Unassembled WGS sequence"/>
</dbReference>
<name>A0ABD4Z819_9CREN</name>
<gene>
    <name evidence="11 13" type="primary">gatB</name>
    <name evidence="13" type="ORF">QPL79_08955</name>
</gene>
<keyword evidence="14" id="KW-1185">Reference proteome</keyword>
<dbReference type="InterPro" id="IPR017959">
    <property type="entry name" value="Asn/Gln-tRNA_amidoTrfase_suB/E"/>
</dbReference>
<keyword evidence="5 11" id="KW-0547">Nucleotide-binding</keyword>
<evidence type="ECO:0000256" key="4">
    <source>
        <dbReference type="ARBA" id="ARBA00022598"/>
    </source>
</evidence>
<dbReference type="InterPro" id="IPR017958">
    <property type="entry name" value="Gln-tRNA_amidoTrfase_suB_CS"/>
</dbReference>
<dbReference type="HAMAP" id="MF_00121">
    <property type="entry name" value="GatB"/>
    <property type="match status" value="1"/>
</dbReference>
<dbReference type="EMBL" id="JASNVW010000009">
    <property type="protein sequence ID" value="MDK6029491.1"/>
    <property type="molecule type" value="Genomic_DNA"/>
</dbReference>
<comment type="function">
    <text evidence="8 11">Allows the formation of correctly charged Asn-tRNA(Asn) or Gln-tRNA(Gln) through the transamidation of misacylated Asp-tRNA(Asn) or Glu-tRNA(Gln) in organisms which lack either or both of asparaginyl-tRNA or glutaminyl-tRNA synthetases. The reaction takes place in the presence of glutamine and ATP through an activated phospho-Asp-tRNA(Asn) or phospho-Glu-tRNA(Gln).</text>
</comment>
<dbReference type="InterPro" id="IPR042114">
    <property type="entry name" value="GatB_C_1"/>
</dbReference>
<dbReference type="InterPro" id="IPR003789">
    <property type="entry name" value="Asn/Gln_tRNA_amidoTrase-B-like"/>
</dbReference>
<keyword evidence="4 11" id="KW-0436">Ligase</keyword>
<dbReference type="InterPro" id="IPR018027">
    <property type="entry name" value="Asn/Gln_amidotransferase"/>
</dbReference>
<dbReference type="InterPro" id="IPR023168">
    <property type="entry name" value="GatB_Yqey_C_2"/>
</dbReference>
<evidence type="ECO:0000256" key="3">
    <source>
        <dbReference type="ARBA" id="ARBA00016923"/>
    </source>
</evidence>